<organism evidence="2 3">
    <name type="scientific">Punica granatum</name>
    <name type="common">Pomegranate</name>
    <dbReference type="NCBI Taxonomy" id="22663"/>
    <lineage>
        <taxon>Eukaryota</taxon>
        <taxon>Viridiplantae</taxon>
        <taxon>Streptophyta</taxon>
        <taxon>Embryophyta</taxon>
        <taxon>Tracheophyta</taxon>
        <taxon>Spermatophyta</taxon>
        <taxon>Magnoliopsida</taxon>
        <taxon>eudicotyledons</taxon>
        <taxon>Gunneridae</taxon>
        <taxon>Pentapetalae</taxon>
        <taxon>rosids</taxon>
        <taxon>malvids</taxon>
        <taxon>Myrtales</taxon>
        <taxon>Lythraceae</taxon>
        <taxon>Punica</taxon>
    </lineage>
</organism>
<accession>A0A218XY75</accession>
<proteinExistence type="predicted"/>
<dbReference type="Proteomes" id="UP000197138">
    <property type="component" value="Unassembled WGS sequence"/>
</dbReference>
<dbReference type="EMBL" id="MTKT01000666">
    <property type="protein sequence ID" value="OWM89738.1"/>
    <property type="molecule type" value="Genomic_DNA"/>
</dbReference>
<feature type="region of interest" description="Disordered" evidence="1">
    <location>
        <begin position="1"/>
        <end position="22"/>
    </location>
</feature>
<dbReference type="PANTHER" id="PTHR31949:SF3">
    <property type="entry name" value="RUN_FYVE DOMAIN PROTEIN"/>
    <property type="match status" value="1"/>
</dbReference>
<gene>
    <name evidence="2" type="ORF">CDL15_Pgr024486</name>
</gene>
<comment type="caution">
    <text evidence="2">The sequence shown here is derived from an EMBL/GenBank/DDBJ whole genome shotgun (WGS) entry which is preliminary data.</text>
</comment>
<dbReference type="AlphaFoldDB" id="A0A218XY75"/>
<sequence length="116" mass="13219">MPPSPASRRSPSREMRVENHKRGRSLEGGLLLQEKDDDLALFNEMQARERENFLVQSSDDFEDAFSSKLRHFADHKIGISIPARGESSDLLNIDGEKNDYEWCVAAYHITLSLVLD</sequence>
<evidence type="ECO:0000313" key="3">
    <source>
        <dbReference type="Proteomes" id="UP000197138"/>
    </source>
</evidence>
<evidence type="ECO:0000313" key="2">
    <source>
        <dbReference type="EMBL" id="OWM89738.1"/>
    </source>
</evidence>
<name>A0A218XY75_PUNGR</name>
<feature type="compositionally biased region" description="Basic and acidic residues" evidence="1">
    <location>
        <begin position="11"/>
        <end position="20"/>
    </location>
</feature>
<dbReference type="PANTHER" id="PTHR31949">
    <property type="entry name" value="GASTRIC MUCIN-LIKE PROTEIN"/>
    <property type="match status" value="1"/>
</dbReference>
<evidence type="ECO:0000256" key="1">
    <source>
        <dbReference type="SAM" id="MobiDB-lite"/>
    </source>
</evidence>
<dbReference type="GO" id="GO:0043622">
    <property type="term" value="P:cortical microtubule organization"/>
    <property type="evidence" value="ECO:0007669"/>
    <property type="project" value="TreeGrafter"/>
</dbReference>
<reference evidence="3" key="1">
    <citation type="journal article" date="2017" name="Plant J.">
        <title>The pomegranate (Punica granatum L.) genome and the genomics of punicalagin biosynthesis.</title>
        <authorList>
            <person name="Qin G."/>
            <person name="Xu C."/>
            <person name="Ming R."/>
            <person name="Tang H."/>
            <person name="Guyot R."/>
            <person name="Kramer E.M."/>
            <person name="Hu Y."/>
            <person name="Yi X."/>
            <person name="Qi Y."/>
            <person name="Xu X."/>
            <person name="Gao Z."/>
            <person name="Pan H."/>
            <person name="Jian J."/>
            <person name="Tian Y."/>
            <person name="Yue Z."/>
            <person name="Xu Y."/>
        </authorList>
    </citation>
    <scope>NUCLEOTIDE SEQUENCE [LARGE SCALE GENOMIC DNA]</scope>
    <source>
        <strain evidence="3">cv. Dabenzi</strain>
    </source>
</reference>
<dbReference type="GO" id="GO:0055028">
    <property type="term" value="C:cortical microtubule"/>
    <property type="evidence" value="ECO:0007669"/>
    <property type="project" value="TreeGrafter"/>
</dbReference>
<protein>
    <submittedName>
        <fullName evidence="2">Uncharacterized protein</fullName>
    </submittedName>
</protein>